<dbReference type="GO" id="GO:0030638">
    <property type="term" value="P:polyketide metabolic process"/>
    <property type="evidence" value="ECO:0007669"/>
    <property type="project" value="InterPro"/>
</dbReference>
<dbReference type="Proteomes" id="UP000251993">
    <property type="component" value="Chromosome"/>
</dbReference>
<dbReference type="Gene3D" id="3.10.450.50">
    <property type="match status" value="1"/>
</dbReference>
<organism evidence="1 2">
    <name type="scientific">Runella rosea</name>
    <dbReference type="NCBI Taxonomy" id="2259595"/>
    <lineage>
        <taxon>Bacteria</taxon>
        <taxon>Pseudomonadati</taxon>
        <taxon>Bacteroidota</taxon>
        <taxon>Cytophagia</taxon>
        <taxon>Cytophagales</taxon>
        <taxon>Spirosomataceae</taxon>
        <taxon>Runella</taxon>
    </lineage>
</organism>
<reference evidence="1 2" key="1">
    <citation type="submission" date="2018-07" db="EMBL/GenBank/DDBJ databases">
        <title>Genome sequencing of Runella.</title>
        <authorList>
            <person name="Baek M.-G."/>
            <person name="Yi H."/>
        </authorList>
    </citation>
    <scope>NUCLEOTIDE SEQUENCE [LARGE SCALE GENOMIC DNA]</scope>
    <source>
        <strain evidence="1 2">HYN0085</strain>
    </source>
</reference>
<sequence>METTKTAESITDLTRKGTCIEFFSAYQELDTERMISLATPDATVWFEPLGEGGKGLFQEFGKNVWSLLIDCFPDLDNTVDSMYSEDDLITCKVAIFGTQEKDFLGLPSKGLKFNSDHIFVFRFDENDKIIDLKINWNHEGFVAQLTGV</sequence>
<evidence type="ECO:0000313" key="2">
    <source>
        <dbReference type="Proteomes" id="UP000251993"/>
    </source>
</evidence>
<name>A0A344TRF1_9BACT</name>
<proteinExistence type="predicted"/>
<protein>
    <submittedName>
        <fullName evidence="1">Nuclear transport factor 2 family protein</fullName>
    </submittedName>
</protein>
<accession>A0A344TRF1</accession>
<dbReference type="EMBL" id="CP030850">
    <property type="protein sequence ID" value="AXE21222.1"/>
    <property type="molecule type" value="Genomic_DNA"/>
</dbReference>
<dbReference type="InterPro" id="IPR032710">
    <property type="entry name" value="NTF2-like_dom_sf"/>
</dbReference>
<evidence type="ECO:0000313" key="1">
    <source>
        <dbReference type="EMBL" id="AXE21222.1"/>
    </source>
</evidence>
<dbReference type="RefSeq" id="WP_114069983.1">
    <property type="nucleotide sequence ID" value="NZ_CP030850.1"/>
</dbReference>
<dbReference type="SUPFAM" id="SSF54427">
    <property type="entry name" value="NTF2-like"/>
    <property type="match status" value="1"/>
</dbReference>
<dbReference type="KEGG" id="run:DR864_27515"/>
<dbReference type="OrthoDB" id="672913at2"/>
<keyword evidence="2" id="KW-1185">Reference proteome</keyword>
<dbReference type="Pfam" id="PF07366">
    <property type="entry name" value="SnoaL"/>
    <property type="match status" value="1"/>
</dbReference>
<dbReference type="InterPro" id="IPR009959">
    <property type="entry name" value="Cyclase_SnoaL-like"/>
</dbReference>
<gene>
    <name evidence="1" type="ORF">DR864_27515</name>
</gene>
<dbReference type="AlphaFoldDB" id="A0A344TRF1"/>